<evidence type="ECO:0008006" key="4">
    <source>
        <dbReference type="Google" id="ProtNLM"/>
    </source>
</evidence>
<protein>
    <recommendedName>
        <fullName evidence="4">Transposase</fullName>
    </recommendedName>
</protein>
<evidence type="ECO:0000313" key="2">
    <source>
        <dbReference type="EMBL" id="GAC49546.1"/>
    </source>
</evidence>
<sequence length="77" mass="8748">MNTDDAKRLQELEDENAHLKKLVTNQALDIDPLKDLSAGNLLTPNRNRRAVTVLRERFGFLSVRRVQWSACTARPCG</sequence>
<comment type="caution">
    <text evidence="2">The sequence shown here is derived from an EMBL/GenBank/DDBJ whole genome shotgun (WGS) entry which is preliminary data.</text>
</comment>
<evidence type="ECO:0000313" key="3">
    <source>
        <dbReference type="Proteomes" id="UP000010988"/>
    </source>
</evidence>
<gene>
    <name evidence="2" type="ORF">GOACH_15_00380</name>
</gene>
<dbReference type="STRING" id="1220583.GOACH_15_00380"/>
<keyword evidence="1" id="KW-0175">Coiled coil</keyword>
<reference evidence="2 3" key="1">
    <citation type="submission" date="2012-12" db="EMBL/GenBank/DDBJ databases">
        <title>Whole genome shotgun sequence of Gordonia aichiensis NBRC 108223.</title>
        <authorList>
            <person name="Isaki-Nakamura S."/>
            <person name="Hosoyama A."/>
            <person name="Tsuchikane K."/>
            <person name="Ando Y."/>
            <person name="Baba S."/>
            <person name="Ohji S."/>
            <person name="Hamada M."/>
            <person name="Tamura T."/>
            <person name="Yamazoe A."/>
            <person name="Yamazaki S."/>
            <person name="Fujita N."/>
        </authorList>
    </citation>
    <scope>NUCLEOTIDE SEQUENCE [LARGE SCALE GENOMIC DNA]</scope>
    <source>
        <strain evidence="2 3">NBRC 108223</strain>
    </source>
</reference>
<dbReference type="Proteomes" id="UP000010988">
    <property type="component" value="Unassembled WGS sequence"/>
</dbReference>
<dbReference type="AlphaFoldDB" id="L7KM29"/>
<accession>L7KM29</accession>
<name>L7KM29_9ACTN</name>
<dbReference type="EMBL" id="BANR01000015">
    <property type="protein sequence ID" value="GAC49546.1"/>
    <property type="molecule type" value="Genomic_DNA"/>
</dbReference>
<keyword evidence="3" id="KW-1185">Reference proteome</keyword>
<feature type="coiled-coil region" evidence="1">
    <location>
        <begin position="2"/>
        <end position="29"/>
    </location>
</feature>
<evidence type="ECO:0000256" key="1">
    <source>
        <dbReference type="SAM" id="Coils"/>
    </source>
</evidence>
<proteinExistence type="predicted"/>
<dbReference type="eggNOG" id="COG2963">
    <property type="taxonomic scope" value="Bacteria"/>
</dbReference>
<organism evidence="2 3">
    <name type="scientific">Gordonia aichiensis NBRC 108223</name>
    <dbReference type="NCBI Taxonomy" id="1220583"/>
    <lineage>
        <taxon>Bacteria</taxon>
        <taxon>Bacillati</taxon>
        <taxon>Actinomycetota</taxon>
        <taxon>Actinomycetes</taxon>
        <taxon>Mycobacteriales</taxon>
        <taxon>Gordoniaceae</taxon>
        <taxon>Gordonia</taxon>
    </lineage>
</organism>